<name>A0A918C914_9DEIO</name>
<evidence type="ECO:0000313" key="2">
    <source>
        <dbReference type="Proteomes" id="UP000603865"/>
    </source>
</evidence>
<reference evidence="1" key="1">
    <citation type="journal article" date="2014" name="Int. J. Syst. Evol. Microbiol.">
        <title>Complete genome sequence of Corynebacterium casei LMG S-19264T (=DSM 44701T), isolated from a smear-ripened cheese.</title>
        <authorList>
            <consortium name="US DOE Joint Genome Institute (JGI-PGF)"/>
            <person name="Walter F."/>
            <person name="Albersmeier A."/>
            <person name="Kalinowski J."/>
            <person name="Ruckert C."/>
        </authorList>
    </citation>
    <scope>NUCLEOTIDE SEQUENCE</scope>
    <source>
        <strain evidence="1">JCM 31311</strain>
    </source>
</reference>
<dbReference type="Proteomes" id="UP000603865">
    <property type="component" value="Unassembled WGS sequence"/>
</dbReference>
<dbReference type="EMBL" id="BMQL01000012">
    <property type="protein sequence ID" value="GGR10874.1"/>
    <property type="molecule type" value="Genomic_DNA"/>
</dbReference>
<keyword evidence="2" id="KW-1185">Reference proteome</keyword>
<evidence type="ECO:0000313" key="1">
    <source>
        <dbReference type="EMBL" id="GGR10874.1"/>
    </source>
</evidence>
<organism evidence="1 2">
    <name type="scientific">Deinococcus ruber</name>
    <dbReference type="NCBI Taxonomy" id="1848197"/>
    <lineage>
        <taxon>Bacteria</taxon>
        <taxon>Thermotogati</taxon>
        <taxon>Deinococcota</taxon>
        <taxon>Deinococci</taxon>
        <taxon>Deinococcales</taxon>
        <taxon>Deinococcaceae</taxon>
        <taxon>Deinococcus</taxon>
    </lineage>
</organism>
<reference evidence="1" key="2">
    <citation type="submission" date="2020-09" db="EMBL/GenBank/DDBJ databases">
        <authorList>
            <person name="Sun Q."/>
            <person name="Ohkuma M."/>
        </authorList>
    </citation>
    <scope>NUCLEOTIDE SEQUENCE</scope>
    <source>
        <strain evidence="1">JCM 31311</strain>
    </source>
</reference>
<comment type="caution">
    <text evidence="1">The sequence shown here is derived from an EMBL/GenBank/DDBJ whole genome shotgun (WGS) entry which is preliminary data.</text>
</comment>
<proteinExistence type="predicted"/>
<gene>
    <name evidence="1" type="ORF">GCM10008957_24530</name>
</gene>
<sequence>MIFNMCRGEGGHNLSCEGRQTTTWEGTLFRMPPNTEISSNDLSRLVGLHLTQARRLRRRYLAAMDQQQFTVTDLPILNRAVGLAQLELPNGRSRFDDALTQVLQGAAGKAFLNSQDWTRYIDLRQQFEHQQINLGALWKIVYVHLRIETRMTDEGFQELVQNAVQALLRGHELETLIEEALGRALASELHLTTLLTGPVWPDASTTSSWTETPAGQIIQMLTALLERQPVHSGRMFEGTMVLLTAQESRTLQHLPPLPDAVAAQLVKTCLHGQQRLVEQLRSQMLCVRYSLEQCDRLQRVVSLVGEGTDDGVHLPAPSAIWILAACLDAATRVLLQQCSGDHETQVLLDQHPAWDHVWMELAEHISAASHEALVQ</sequence>
<protein>
    <submittedName>
        <fullName evidence="1">Uncharacterized protein</fullName>
    </submittedName>
</protein>
<dbReference type="AlphaFoldDB" id="A0A918C914"/>
<accession>A0A918C914</accession>